<dbReference type="PRINTS" id="PR00081">
    <property type="entry name" value="GDHRDH"/>
</dbReference>
<evidence type="ECO:0000256" key="4">
    <source>
        <dbReference type="SAM" id="Phobius"/>
    </source>
</evidence>
<evidence type="ECO:0000256" key="2">
    <source>
        <dbReference type="ARBA" id="ARBA00011881"/>
    </source>
</evidence>
<dbReference type="GO" id="GO:0050038">
    <property type="term" value="F:L-xylulose reductase (NADPH) activity"/>
    <property type="evidence" value="ECO:0007669"/>
    <property type="project" value="TreeGrafter"/>
</dbReference>
<reference evidence="5 6" key="1">
    <citation type="journal article" date="2010" name="Nature">
        <title>The Ectocarpus genome and the independent evolution of multicellularity in brown algae.</title>
        <authorList>
            <person name="Cock J.M."/>
            <person name="Sterck L."/>
            <person name="Rouze P."/>
            <person name="Scornet D."/>
            <person name="Allen A.E."/>
            <person name="Amoutzias G."/>
            <person name="Anthouard V."/>
            <person name="Artiguenave F."/>
            <person name="Aury J.M."/>
            <person name="Badger J.H."/>
            <person name="Beszteri B."/>
            <person name="Billiau K."/>
            <person name="Bonnet E."/>
            <person name="Bothwell J.H."/>
            <person name="Bowler C."/>
            <person name="Boyen C."/>
            <person name="Brownlee C."/>
            <person name="Carrano C.J."/>
            <person name="Charrier B."/>
            <person name="Cho G.Y."/>
            <person name="Coelho S.M."/>
            <person name="Collen J."/>
            <person name="Corre E."/>
            <person name="Da Silva C."/>
            <person name="Delage L."/>
            <person name="Delaroque N."/>
            <person name="Dittami S.M."/>
            <person name="Doulbeau S."/>
            <person name="Elias M."/>
            <person name="Farnham G."/>
            <person name="Gachon C.M."/>
            <person name="Gschloessl B."/>
            <person name="Heesch S."/>
            <person name="Jabbari K."/>
            <person name="Jubin C."/>
            <person name="Kawai H."/>
            <person name="Kimura K."/>
            <person name="Kloareg B."/>
            <person name="Kupper F.C."/>
            <person name="Lang D."/>
            <person name="Le Bail A."/>
            <person name="Leblanc C."/>
            <person name="Lerouge P."/>
            <person name="Lohr M."/>
            <person name="Lopez P.J."/>
            <person name="Martens C."/>
            <person name="Maumus F."/>
            <person name="Michel G."/>
            <person name="Miranda-Saavedra D."/>
            <person name="Morales J."/>
            <person name="Moreau H."/>
            <person name="Motomura T."/>
            <person name="Nagasato C."/>
            <person name="Napoli C.A."/>
            <person name="Nelson D.R."/>
            <person name="Nyvall-Collen P."/>
            <person name="Peters A.F."/>
            <person name="Pommier C."/>
            <person name="Potin P."/>
            <person name="Poulain J."/>
            <person name="Quesneville H."/>
            <person name="Read B."/>
            <person name="Rensing S.A."/>
            <person name="Ritter A."/>
            <person name="Rousvoal S."/>
            <person name="Samanta M."/>
            <person name="Samson G."/>
            <person name="Schroeder D.C."/>
            <person name="Segurens B."/>
            <person name="Strittmatter M."/>
            <person name="Tonon T."/>
            <person name="Tregear J.W."/>
            <person name="Valentin K."/>
            <person name="von Dassow P."/>
            <person name="Yamagishi T."/>
            <person name="Van de Peer Y."/>
            <person name="Wincker P."/>
        </authorList>
    </citation>
    <scope>NUCLEOTIDE SEQUENCE [LARGE SCALE GENOMIC DNA]</scope>
    <source>
        <strain evidence="6">Ec32 / CCAP1310/4</strain>
    </source>
</reference>
<dbReference type="GO" id="GO:0004090">
    <property type="term" value="F:carbonyl reductase (NADPH) activity"/>
    <property type="evidence" value="ECO:0007669"/>
    <property type="project" value="TreeGrafter"/>
</dbReference>
<dbReference type="PANTHER" id="PTHR44252">
    <property type="entry name" value="D-ERYTHRULOSE REDUCTASE"/>
    <property type="match status" value="1"/>
</dbReference>
<dbReference type="Gene3D" id="3.40.50.720">
    <property type="entry name" value="NAD(P)-binding Rossmann-like Domain"/>
    <property type="match status" value="1"/>
</dbReference>
<dbReference type="AlphaFoldDB" id="D7G8H1"/>
<dbReference type="EMBL" id="FN649742">
    <property type="protein sequence ID" value="CBJ28016.1"/>
    <property type="molecule type" value="Genomic_DNA"/>
</dbReference>
<sequence length="277" mass="29130">MPTGRAAPAEPAFPWRSDMLAGKTAIVTGGSAGIGAAITIALLQAGASVAVLARSRSKYDKLVPLLEERKLPVDKTTFISIDLSSTDAIRQAAVEANEWAGGCADILVNNAGVATIAPILEASVEDWDWTMNVNVRAPFIMAQECAKRMIARGQGGKIVSTSSTASLFALHDHAAYCTSKAAIQGLTKVMSAEWSKYDINCNTVGPTIVLTDMGAKAWGEPEKGDPMIDRTPLGRFAEPWEMAHGVVYLVSPSSSQMCGQMLLLDGGITTTGTPCGT</sequence>
<keyword evidence="4" id="KW-1133">Transmembrane helix</keyword>
<protein>
    <submittedName>
        <fullName evidence="5">Similar to L-xylulose reductase (XR) (Dicarbonyl/L-xylulose reductase)</fullName>
    </submittedName>
</protein>
<dbReference type="PRINTS" id="PR00080">
    <property type="entry name" value="SDRFAMILY"/>
</dbReference>
<organism evidence="5 6">
    <name type="scientific">Ectocarpus siliculosus</name>
    <name type="common">Brown alga</name>
    <name type="synonym">Conferva siliculosa</name>
    <dbReference type="NCBI Taxonomy" id="2880"/>
    <lineage>
        <taxon>Eukaryota</taxon>
        <taxon>Sar</taxon>
        <taxon>Stramenopiles</taxon>
        <taxon>Ochrophyta</taxon>
        <taxon>PX clade</taxon>
        <taxon>Phaeophyceae</taxon>
        <taxon>Ectocarpales</taxon>
        <taxon>Ectocarpaceae</taxon>
        <taxon>Ectocarpus</taxon>
    </lineage>
</organism>
<comment type="similarity">
    <text evidence="1">Belongs to the short-chain dehydrogenases/reductases (SDR) family.</text>
</comment>
<keyword evidence="4" id="KW-0812">Transmembrane</keyword>
<dbReference type="SUPFAM" id="SSF51735">
    <property type="entry name" value="NAD(P)-binding Rossmann-fold domains"/>
    <property type="match status" value="1"/>
</dbReference>
<dbReference type="PANTHER" id="PTHR44252:SF3">
    <property type="entry name" value="D-ERYTHRULOSE REDUCTASE-RELATED"/>
    <property type="match status" value="1"/>
</dbReference>
<evidence type="ECO:0000256" key="1">
    <source>
        <dbReference type="ARBA" id="ARBA00006484"/>
    </source>
</evidence>
<dbReference type="eggNOG" id="KOG1207">
    <property type="taxonomic scope" value="Eukaryota"/>
</dbReference>
<dbReference type="InterPro" id="IPR051737">
    <property type="entry name" value="L-xylulose/Carbonyl_redctase"/>
</dbReference>
<dbReference type="GO" id="GO:0005997">
    <property type="term" value="P:xylulose metabolic process"/>
    <property type="evidence" value="ECO:0007669"/>
    <property type="project" value="TreeGrafter"/>
</dbReference>
<evidence type="ECO:0000313" key="5">
    <source>
        <dbReference type="EMBL" id="CBJ28016.1"/>
    </source>
</evidence>
<keyword evidence="4" id="KW-0472">Membrane</keyword>
<feature type="transmembrane region" description="Helical" evidence="4">
    <location>
        <begin position="25"/>
        <end position="52"/>
    </location>
</feature>
<dbReference type="OrthoDB" id="1274115at2759"/>
<dbReference type="EMBL" id="FN649127">
    <property type="protein sequence ID" value="CBJ28016.1"/>
    <property type="molecule type" value="Genomic_DNA"/>
</dbReference>
<gene>
    <name evidence="5" type="primary">similar</name>
    <name evidence="5" type="ORF">Esi_0089_0060</name>
</gene>
<accession>D7G8H1</accession>
<dbReference type="Proteomes" id="UP000002630">
    <property type="component" value="Linkage Group LG17"/>
</dbReference>
<dbReference type="GO" id="GO:0006006">
    <property type="term" value="P:glucose metabolic process"/>
    <property type="evidence" value="ECO:0007669"/>
    <property type="project" value="TreeGrafter"/>
</dbReference>
<dbReference type="STRING" id="2880.D7G8H1"/>
<dbReference type="InterPro" id="IPR002347">
    <property type="entry name" value="SDR_fam"/>
</dbReference>
<evidence type="ECO:0000313" key="6">
    <source>
        <dbReference type="Proteomes" id="UP000002630"/>
    </source>
</evidence>
<dbReference type="InParanoid" id="D7G8H1"/>
<dbReference type="PROSITE" id="PS00061">
    <property type="entry name" value="ADH_SHORT"/>
    <property type="match status" value="1"/>
</dbReference>
<dbReference type="FunFam" id="3.40.50.720:FF:000084">
    <property type="entry name" value="Short-chain dehydrogenase reductase"/>
    <property type="match status" value="1"/>
</dbReference>
<proteinExistence type="inferred from homology"/>
<dbReference type="OMA" id="NAICPFY"/>
<name>D7G8H1_ECTSI</name>
<keyword evidence="3" id="KW-0521">NADP</keyword>
<evidence type="ECO:0000256" key="3">
    <source>
        <dbReference type="ARBA" id="ARBA00022857"/>
    </source>
</evidence>
<dbReference type="Pfam" id="PF13561">
    <property type="entry name" value="adh_short_C2"/>
    <property type="match status" value="1"/>
</dbReference>
<dbReference type="InterPro" id="IPR020904">
    <property type="entry name" value="Sc_DH/Rdtase_CS"/>
</dbReference>
<dbReference type="InterPro" id="IPR036291">
    <property type="entry name" value="NAD(P)-bd_dom_sf"/>
</dbReference>
<comment type="subunit">
    <text evidence="2">Homotetramer.</text>
</comment>
<keyword evidence="6" id="KW-1185">Reference proteome</keyword>